<keyword evidence="2" id="KW-1185">Reference proteome</keyword>
<dbReference type="EMBL" id="QUSY01000387">
    <property type="protein sequence ID" value="RHY29840.1"/>
    <property type="molecule type" value="Genomic_DNA"/>
</dbReference>
<evidence type="ECO:0000313" key="2">
    <source>
        <dbReference type="Proteomes" id="UP000285060"/>
    </source>
</evidence>
<comment type="caution">
    <text evidence="1">The sequence shown here is derived from an EMBL/GenBank/DDBJ whole genome shotgun (WGS) entry which is preliminary data.</text>
</comment>
<reference evidence="1 2" key="1">
    <citation type="submission" date="2018-08" db="EMBL/GenBank/DDBJ databases">
        <title>Aphanomyces genome sequencing and annotation.</title>
        <authorList>
            <person name="Minardi D."/>
            <person name="Oidtmann B."/>
            <person name="Van Der Giezen M."/>
            <person name="Studholme D.J."/>
        </authorList>
    </citation>
    <scope>NUCLEOTIDE SEQUENCE [LARGE SCALE GENOMIC DNA]</scope>
    <source>
        <strain evidence="1 2">NJM0002</strain>
    </source>
</reference>
<organism evidence="1 2">
    <name type="scientific">Aphanomyces invadans</name>
    <dbReference type="NCBI Taxonomy" id="157072"/>
    <lineage>
        <taxon>Eukaryota</taxon>
        <taxon>Sar</taxon>
        <taxon>Stramenopiles</taxon>
        <taxon>Oomycota</taxon>
        <taxon>Saprolegniomycetes</taxon>
        <taxon>Saprolegniales</taxon>
        <taxon>Verrucalvaceae</taxon>
        <taxon>Aphanomyces</taxon>
    </lineage>
</organism>
<dbReference type="Proteomes" id="UP000285060">
    <property type="component" value="Unassembled WGS sequence"/>
</dbReference>
<accession>A0A418AWF1</accession>
<sequence length="171" mass="18784">MGIYYTMKCSTLLEKVGISRKYMAIEVRPHDQALVFLNTNTSVAVDDITKISWEPNLKLKMVLSPRDKVCVKFEGASDLRAFLGDLNLDIPVLCDTGGGICAGSYTPRTMTGVRPTERASELLGTIMENMRTHSKRRNSKSYTFDRGAFSAATTRGSLEVRCPTAGSAGTY</sequence>
<dbReference type="AlphaFoldDB" id="A0A418AWF1"/>
<dbReference type="VEuPathDB" id="FungiDB:H310_10273"/>
<name>A0A418AWF1_9STRA</name>
<proteinExistence type="predicted"/>
<protein>
    <submittedName>
        <fullName evidence="1">Uncharacterized protein</fullName>
    </submittedName>
</protein>
<evidence type="ECO:0000313" key="1">
    <source>
        <dbReference type="EMBL" id="RHY29840.1"/>
    </source>
</evidence>
<gene>
    <name evidence="1" type="ORF">DYB32_004816</name>
</gene>